<evidence type="ECO:0000313" key="2">
    <source>
        <dbReference type="EMBL" id="ASI13969.1"/>
    </source>
</evidence>
<dbReference type="OrthoDB" id="386898at2157"/>
<keyword evidence="1" id="KW-1133">Transmembrane helix</keyword>
<evidence type="ECO:0000256" key="1">
    <source>
        <dbReference type="SAM" id="Phobius"/>
    </source>
</evidence>
<dbReference type="EMBL" id="CP019964">
    <property type="protein sequence ID" value="ASI13969.1"/>
    <property type="molecule type" value="Genomic_DNA"/>
</dbReference>
<reference evidence="2 3" key="1">
    <citation type="journal article" date="2017" name="Nat. Commun.">
        <title>'ARMAN' archaea depend on association with euryarchaeal host in culture and in situ.</title>
        <authorList>
            <person name="Golyshina O."/>
            <person name="Toshchakov S."/>
            <person name="Makarova K."/>
            <person name="Gavrilov S."/>
            <person name="Korzhenkov A."/>
            <person name="La Cono V."/>
            <person name="Arcadi E."/>
            <person name="Nechitaylo T."/>
            <person name="Ferrer M."/>
            <person name="Kublanov I."/>
            <person name="Wolf Y."/>
            <person name="Yakimov M."/>
            <person name="Golyshin P."/>
            <person name="Slesarev A."/>
            <person name="Kozyavkin S."/>
        </authorList>
    </citation>
    <scope>NUCLEOTIDE SEQUENCE [LARGE SCALE GENOMIC DNA]</scope>
    <source>
        <strain evidence="2 3">Mia14</strain>
    </source>
</reference>
<accession>A0A218NNC7</accession>
<keyword evidence="1" id="KW-0472">Membrane</keyword>
<dbReference type="AlphaFoldDB" id="A0A218NNC7"/>
<keyword evidence="3" id="KW-1185">Reference proteome</keyword>
<dbReference type="Proteomes" id="UP000197679">
    <property type="component" value="Chromosome"/>
</dbReference>
<name>A0A218NNC7_9ARCH</name>
<dbReference type="GeneID" id="33314219"/>
<organism evidence="2 3">
    <name type="scientific">Candidatus Mancarchaeum acidiphilum</name>
    <dbReference type="NCBI Taxonomy" id="1920749"/>
    <lineage>
        <taxon>Archaea</taxon>
        <taxon>Candidatus Micrarchaeota</taxon>
        <taxon>Candidatus Mancarchaeum</taxon>
    </lineage>
</organism>
<gene>
    <name evidence="2" type="ORF">Mia14_0666</name>
</gene>
<keyword evidence="1" id="KW-0812">Transmembrane</keyword>
<feature type="transmembrane region" description="Helical" evidence="1">
    <location>
        <begin position="12"/>
        <end position="37"/>
    </location>
</feature>
<evidence type="ECO:0000313" key="3">
    <source>
        <dbReference type="Proteomes" id="UP000197679"/>
    </source>
</evidence>
<dbReference type="KEGG" id="marh:Mia14_0666"/>
<protein>
    <submittedName>
        <fullName evidence="2">Uncharacterized protein</fullName>
    </submittedName>
</protein>
<proteinExistence type="predicted"/>
<dbReference type="RefSeq" id="WP_088820233.1">
    <property type="nucleotide sequence ID" value="NZ_CP019964.1"/>
</dbReference>
<sequence>MEKNFKAQSAMEYLMTYGWAILIVAIVLAALYVLGVFNGSTFVGTSCSPAYGALCTSPIAAPYNFSVSLTNIGQTDWAATTLAFVPSSSIMPATENMLSYPDGSVIGNVISLNGGNFDGAQGATAMKSGFPTKVFFNDDPSSDDCIEGNALSSCPKVGSIPGGIGSTTSGEIWAIYTLQATNNTAPYYAVEVAKVTMKIS</sequence>